<dbReference type="EMBL" id="HBUF01225444">
    <property type="protein sequence ID" value="CAG6671192.1"/>
    <property type="molecule type" value="Transcribed_RNA"/>
</dbReference>
<proteinExistence type="predicted"/>
<evidence type="ECO:0000256" key="1">
    <source>
        <dbReference type="SAM" id="Phobius"/>
    </source>
</evidence>
<protein>
    <submittedName>
        <fullName evidence="2">Uncharacterized protein</fullName>
    </submittedName>
</protein>
<reference evidence="2" key="1">
    <citation type="submission" date="2021-05" db="EMBL/GenBank/DDBJ databases">
        <authorList>
            <person name="Alioto T."/>
            <person name="Alioto T."/>
            <person name="Gomez Garrido J."/>
        </authorList>
    </citation>
    <scope>NUCLEOTIDE SEQUENCE</scope>
</reference>
<feature type="transmembrane region" description="Helical" evidence="1">
    <location>
        <begin position="20"/>
        <end position="41"/>
    </location>
</feature>
<feature type="transmembrane region" description="Helical" evidence="1">
    <location>
        <begin position="101"/>
        <end position="121"/>
    </location>
</feature>
<keyword evidence="1" id="KW-1133">Transmembrane helix</keyword>
<feature type="transmembrane region" description="Helical" evidence="1">
    <location>
        <begin position="48"/>
        <end position="65"/>
    </location>
</feature>
<sequence length="122" mass="15482">MLSFSRYVIFLGKTQLFLRVFFILGWYFVFYFIFQVLLHFICIYFRPVIIIYYIFYFLFDFFLYITQYDVIMFFYNLFDFVILPFFLQFRFGRICCFYLKLLCILTTFFCNIYFTFTWIFAF</sequence>
<accession>A0A8D8WSR2</accession>
<feature type="transmembrane region" description="Helical" evidence="1">
    <location>
        <begin position="71"/>
        <end position="89"/>
    </location>
</feature>
<dbReference type="AlphaFoldDB" id="A0A8D8WSR2"/>
<keyword evidence="1" id="KW-0812">Transmembrane</keyword>
<organism evidence="2">
    <name type="scientific">Cacopsylla melanoneura</name>
    <dbReference type="NCBI Taxonomy" id="428564"/>
    <lineage>
        <taxon>Eukaryota</taxon>
        <taxon>Metazoa</taxon>
        <taxon>Ecdysozoa</taxon>
        <taxon>Arthropoda</taxon>
        <taxon>Hexapoda</taxon>
        <taxon>Insecta</taxon>
        <taxon>Pterygota</taxon>
        <taxon>Neoptera</taxon>
        <taxon>Paraneoptera</taxon>
        <taxon>Hemiptera</taxon>
        <taxon>Sternorrhyncha</taxon>
        <taxon>Psylloidea</taxon>
        <taxon>Psyllidae</taxon>
        <taxon>Psyllinae</taxon>
        <taxon>Cacopsylla</taxon>
    </lineage>
</organism>
<name>A0A8D8WSR2_9HEMI</name>
<evidence type="ECO:0000313" key="2">
    <source>
        <dbReference type="EMBL" id="CAG6671192.1"/>
    </source>
</evidence>
<keyword evidence="1" id="KW-0472">Membrane</keyword>